<dbReference type="PANTHER" id="PTHR12271:SF66">
    <property type="entry name" value="TERMINAL URIDYLYLTRANSFERASE TAILOR"/>
    <property type="match status" value="1"/>
</dbReference>
<feature type="domain" description="Poly(A) RNA polymerase mitochondrial-like central palm" evidence="1">
    <location>
        <begin position="165"/>
        <end position="286"/>
    </location>
</feature>
<reference evidence="2" key="1">
    <citation type="submission" date="2013-07" db="EMBL/GenBank/DDBJ databases">
        <authorList>
            <person name="Geib S."/>
        </authorList>
    </citation>
    <scope>NUCLEOTIDE SEQUENCE</scope>
</reference>
<dbReference type="CDD" id="cd05402">
    <property type="entry name" value="NT_PAP_TUTase"/>
    <property type="match status" value="1"/>
</dbReference>
<sequence>MATTGTHYLHPISLECKLFLHTLETYGKQYNQIDPTLCELLYDVLLGIQNFLDRSPALITTTEKTKVLQIKDLSTIERIYRCTFCNMNVAKSAYKTALHLVDRHRVISLPQKEKNQKTQAVQKKSDNKAIKLPKKAKAMAMADISKFFADQLQVAEKVKQIPEYEVIENALMTALTKALPDKKPKLYKFGSRITGIGTRYSDLDIYVDVGGQFNVFEQSASAETLSIFDRVLEVVRKSAIDWCQVRSIRGAKVPIIRMTNTKTNIQCDVGFSNSLSYCNTQFLDYIYQQQPLARRLCIFMKKWLERTRLNERITTYCLALMVIYYLQIKNYLPSIETLQKNMLANVLVGPWIGNFSNTPLSDLNIEQLNVESPYCKQHIKEFCKFYSNFNYESYAVCPYLGRADIEIEGFESLMPQRYINFVKNENPERDFGLQLNSPMVVQDPFEMNHNVAKRVTNSDLKEWKEYLKQTVELLSDSK</sequence>
<dbReference type="Gene3D" id="1.10.1410.10">
    <property type="match status" value="1"/>
</dbReference>
<dbReference type="EMBL" id="GAMC01019083">
    <property type="protein sequence ID" value="JAB87472.1"/>
    <property type="molecule type" value="mRNA"/>
</dbReference>
<proteinExistence type="evidence at transcript level"/>
<dbReference type="Gene3D" id="3.30.460.10">
    <property type="entry name" value="Beta Polymerase, domain 2"/>
    <property type="match status" value="1"/>
</dbReference>
<reference evidence="2" key="2">
    <citation type="journal article" date="2014" name="BMC Genomics">
        <title>A genomic perspective to assessing quality of mass-reared SIT flies used in Mediterranean fruit fly (Ceratitis capitata) eradication in California.</title>
        <authorList>
            <person name="Calla B."/>
            <person name="Hall B."/>
            <person name="Hou S."/>
            <person name="Geib S.M."/>
        </authorList>
    </citation>
    <scope>NUCLEOTIDE SEQUENCE</scope>
</reference>
<evidence type="ECO:0000313" key="2">
    <source>
        <dbReference type="EMBL" id="JAB87472.1"/>
    </source>
</evidence>
<gene>
    <name evidence="2" type="primary">STPAP</name>
</gene>
<dbReference type="GO" id="GO:0050265">
    <property type="term" value="F:RNA uridylyltransferase activity"/>
    <property type="evidence" value="ECO:0007669"/>
    <property type="project" value="TreeGrafter"/>
</dbReference>
<dbReference type="Pfam" id="PF22600">
    <property type="entry name" value="MTPAP-like_central"/>
    <property type="match status" value="1"/>
</dbReference>
<dbReference type="InterPro" id="IPR043519">
    <property type="entry name" value="NT_sf"/>
</dbReference>
<dbReference type="SUPFAM" id="SSF81631">
    <property type="entry name" value="PAP/OAS1 substrate-binding domain"/>
    <property type="match status" value="1"/>
</dbReference>
<dbReference type="SUPFAM" id="SSF81301">
    <property type="entry name" value="Nucleotidyltransferase"/>
    <property type="match status" value="1"/>
</dbReference>
<protein>
    <submittedName>
        <fullName evidence="2">Speckle targeted PIP5K1A-regulated poly(A) polymerase</fullName>
    </submittedName>
</protein>
<dbReference type="AlphaFoldDB" id="W8ANB5"/>
<accession>W8ANB5</accession>
<organism evidence="2">
    <name type="scientific">Ceratitis capitata</name>
    <name type="common">Mediterranean fruit fly</name>
    <name type="synonym">Tephritis capitata</name>
    <dbReference type="NCBI Taxonomy" id="7213"/>
    <lineage>
        <taxon>Eukaryota</taxon>
        <taxon>Metazoa</taxon>
        <taxon>Ecdysozoa</taxon>
        <taxon>Arthropoda</taxon>
        <taxon>Hexapoda</taxon>
        <taxon>Insecta</taxon>
        <taxon>Pterygota</taxon>
        <taxon>Neoptera</taxon>
        <taxon>Endopterygota</taxon>
        <taxon>Diptera</taxon>
        <taxon>Brachycera</taxon>
        <taxon>Muscomorpha</taxon>
        <taxon>Tephritoidea</taxon>
        <taxon>Tephritidae</taxon>
        <taxon>Ceratitis</taxon>
        <taxon>Ceratitis</taxon>
    </lineage>
</organism>
<dbReference type="KEGG" id="ccat:105664415"/>
<name>W8ANB5_CERCA</name>
<evidence type="ECO:0000259" key="1">
    <source>
        <dbReference type="Pfam" id="PF22600"/>
    </source>
</evidence>
<dbReference type="InterPro" id="IPR054708">
    <property type="entry name" value="MTPAP-like_central"/>
</dbReference>
<dbReference type="EMBL" id="GAMC01019080">
    <property type="protein sequence ID" value="JAB87475.1"/>
    <property type="molecule type" value="mRNA"/>
</dbReference>
<dbReference type="GO" id="GO:0031123">
    <property type="term" value="P:RNA 3'-end processing"/>
    <property type="evidence" value="ECO:0007669"/>
    <property type="project" value="TreeGrafter"/>
</dbReference>
<dbReference type="PANTHER" id="PTHR12271">
    <property type="entry name" value="POLY A POLYMERASE CID PAP -RELATED"/>
    <property type="match status" value="1"/>
</dbReference>
<dbReference type="OrthoDB" id="407432at2759"/>